<organism evidence="2 3">
    <name type="scientific">Paeniglutamicibacter gangotriensis</name>
    <dbReference type="NCBI Taxonomy" id="254787"/>
    <lineage>
        <taxon>Bacteria</taxon>
        <taxon>Bacillati</taxon>
        <taxon>Actinomycetota</taxon>
        <taxon>Actinomycetes</taxon>
        <taxon>Micrococcales</taxon>
        <taxon>Micrococcaceae</taxon>
        <taxon>Paeniglutamicibacter</taxon>
    </lineage>
</organism>
<accession>A0A5B0EJ76</accession>
<dbReference type="InterPro" id="IPR050114">
    <property type="entry name" value="UPF0173_UPF0282_UlaG_hydrolase"/>
</dbReference>
<dbReference type="Proteomes" id="UP000323856">
    <property type="component" value="Unassembled WGS sequence"/>
</dbReference>
<feature type="domain" description="Metallo-beta-lactamase" evidence="1">
    <location>
        <begin position="7"/>
        <end position="166"/>
    </location>
</feature>
<gene>
    <name evidence="2" type="ORF">FQ154_05845</name>
</gene>
<dbReference type="PANTHER" id="PTHR43546">
    <property type="entry name" value="UPF0173 METAL-DEPENDENT HYDROLASE MJ1163-RELATED"/>
    <property type="match status" value="1"/>
</dbReference>
<reference evidence="2 3" key="1">
    <citation type="submission" date="2019-07" db="EMBL/GenBank/DDBJ databases">
        <title>Analysis of the biochemical properties, biological activity and biotechnological potential of siderophores and biosurfactants produced by Antarctic psychrotolerant bacteria.</title>
        <authorList>
            <person name="Styczynski M."/>
            <person name="Krucon T."/>
            <person name="Decewicz P."/>
            <person name="Dziewit L."/>
        </authorList>
    </citation>
    <scope>NUCLEOTIDE SEQUENCE [LARGE SCALE GENOMIC DNA]</scope>
    <source>
        <strain evidence="2 3">ANT_H27</strain>
    </source>
</reference>
<dbReference type="InterPro" id="IPR001279">
    <property type="entry name" value="Metallo-B-lactamas"/>
</dbReference>
<dbReference type="RefSeq" id="WP_149618995.1">
    <property type="nucleotide sequence ID" value="NZ_JBITUG010000006.1"/>
</dbReference>
<dbReference type="EMBL" id="VOBL01000004">
    <property type="protein sequence ID" value="KAA0978746.1"/>
    <property type="molecule type" value="Genomic_DNA"/>
</dbReference>
<name>A0A5B0EJ76_9MICC</name>
<dbReference type="PANTHER" id="PTHR43546:SF3">
    <property type="entry name" value="UPF0173 METAL-DEPENDENT HYDROLASE MJ1163"/>
    <property type="match status" value="1"/>
</dbReference>
<evidence type="ECO:0000259" key="1">
    <source>
        <dbReference type="SMART" id="SM00849"/>
    </source>
</evidence>
<evidence type="ECO:0000313" key="3">
    <source>
        <dbReference type="Proteomes" id="UP000323856"/>
    </source>
</evidence>
<proteinExistence type="predicted"/>
<dbReference type="Pfam" id="PF13483">
    <property type="entry name" value="Lactamase_B_3"/>
    <property type="match status" value="1"/>
</dbReference>
<dbReference type="SUPFAM" id="SSF56281">
    <property type="entry name" value="Metallo-hydrolase/oxidoreductase"/>
    <property type="match status" value="1"/>
</dbReference>
<dbReference type="Gene3D" id="3.60.15.10">
    <property type="entry name" value="Ribonuclease Z/Hydroxyacylglutathione hydrolase-like"/>
    <property type="match status" value="1"/>
</dbReference>
<comment type="caution">
    <text evidence="2">The sequence shown here is derived from an EMBL/GenBank/DDBJ whole genome shotgun (WGS) entry which is preliminary data.</text>
</comment>
<dbReference type="OrthoDB" id="3190691at2"/>
<dbReference type="GO" id="GO:0016787">
    <property type="term" value="F:hydrolase activity"/>
    <property type="evidence" value="ECO:0007669"/>
    <property type="project" value="UniProtKB-KW"/>
</dbReference>
<keyword evidence="2" id="KW-0378">Hydrolase</keyword>
<sequence length="231" mass="24400">MEITKFNHSCIRVRSGERALLIDPGTFSTLAQAFTGVEAVLATHEHPDHLDVAALLVAMGANPELVFYGPPALAATVLEAAESFEAAGTGRILEASARIQAVSPGAHFEAAGLDISTHGGAHAVIHRSLPVVANLGFFIGGELFHPGDSYQVPEGIDVATLLIPAHAPWAKIGESLDFLEMVGAPLNIPIHDGLLNERGLSLVDGHLTRVAGEHGLEYRRIPNGIPVELDR</sequence>
<protein>
    <submittedName>
        <fullName evidence="2">MBL fold metallo-hydrolase</fullName>
    </submittedName>
</protein>
<dbReference type="SMART" id="SM00849">
    <property type="entry name" value="Lactamase_B"/>
    <property type="match status" value="1"/>
</dbReference>
<dbReference type="AlphaFoldDB" id="A0A5B0EJ76"/>
<dbReference type="InterPro" id="IPR036866">
    <property type="entry name" value="RibonucZ/Hydroxyglut_hydro"/>
</dbReference>
<evidence type="ECO:0000313" key="2">
    <source>
        <dbReference type="EMBL" id="KAA0978746.1"/>
    </source>
</evidence>